<organism evidence="1">
    <name type="scientific">marine sediment metagenome</name>
    <dbReference type="NCBI Taxonomy" id="412755"/>
    <lineage>
        <taxon>unclassified sequences</taxon>
        <taxon>metagenomes</taxon>
        <taxon>ecological metagenomes</taxon>
    </lineage>
</organism>
<reference evidence="1" key="1">
    <citation type="journal article" date="2015" name="Nature">
        <title>Complex archaea that bridge the gap between prokaryotes and eukaryotes.</title>
        <authorList>
            <person name="Spang A."/>
            <person name="Saw J.H."/>
            <person name="Jorgensen S.L."/>
            <person name="Zaremba-Niedzwiedzka K."/>
            <person name="Martijn J."/>
            <person name="Lind A.E."/>
            <person name="van Eijk R."/>
            <person name="Schleper C."/>
            <person name="Guy L."/>
            <person name="Ettema T.J."/>
        </authorList>
    </citation>
    <scope>NUCLEOTIDE SEQUENCE</scope>
</reference>
<feature type="non-terminal residue" evidence="1">
    <location>
        <position position="1"/>
    </location>
</feature>
<comment type="caution">
    <text evidence="1">The sequence shown here is derived from an EMBL/GenBank/DDBJ whole genome shotgun (WGS) entry which is preliminary data.</text>
</comment>
<gene>
    <name evidence="1" type="ORF">LCGC14_2062120</name>
</gene>
<sequence length="128" mass="14809">NNQADEEQTEWFDLPDSQFMEVVINSEGFIAQNYHNYVDAMLDMTYNMFGKRSMSRLTLTTKRNYAKTYSVIFDDDEDGYADRQVIYQKATETRETTIQITEKTLLVGEGFSPSLQSGEWTITTEGLE</sequence>
<dbReference type="AlphaFoldDB" id="A0A0F9EL01"/>
<protein>
    <submittedName>
        <fullName evidence="1">Uncharacterized protein</fullName>
    </submittedName>
</protein>
<accession>A0A0F9EL01</accession>
<evidence type="ECO:0000313" key="1">
    <source>
        <dbReference type="EMBL" id="KKL74719.1"/>
    </source>
</evidence>
<dbReference type="EMBL" id="LAZR01024563">
    <property type="protein sequence ID" value="KKL74719.1"/>
    <property type="molecule type" value="Genomic_DNA"/>
</dbReference>
<proteinExistence type="predicted"/>
<name>A0A0F9EL01_9ZZZZ</name>